<gene>
    <name evidence="1" type="ORF">ACFPYJ_11190</name>
</gene>
<dbReference type="EMBL" id="JBHSOW010000040">
    <property type="protein sequence ID" value="MFC5649676.1"/>
    <property type="molecule type" value="Genomic_DNA"/>
</dbReference>
<organism evidence="1 2">
    <name type="scientific">Paenibacillus solisilvae</name>
    <dbReference type="NCBI Taxonomy" id="2486751"/>
    <lineage>
        <taxon>Bacteria</taxon>
        <taxon>Bacillati</taxon>
        <taxon>Bacillota</taxon>
        <taxon>Bacilli</taxon>
        <taxon>Bacillales</taxon>
        <taxon>Paenibacillaceae</taxon>
        <taxon>Paenibacillus</taxon>
    </lineage>
</organism>
<accession>A0ABW0VYU5</accession>
<dbReference type="Proteomes" id="UP001596047">
    <property type="component" value="Unassembled WGS sequence"/>
</dbReference>
<protein>
    <submittedName>
        <fullName evidence="1">Uncharacterized protein</fullName>
    </submittedName>
</protein>
<comment type="caution">
    <text evidence="1">The sequence shown here is derived from an EMBL/GenBank/DDBJ whole genome shotgun (WGS) entry which is preliminary data.</text>
</comment>
<reference evidence="2" key="1">
    <citation type="journal article" date="2019" name="Int. J. Syst. Evol. Microbiol.">
        <title>The Global Catalogue of Microorganisms (GCM) 10K type strain sequencing project: providing services to taxonomists for standard genome sequencing and annotation.</title>
        <authorList>
            <consortium name="The Broad Institute Genomics Platform"/>
            <consortium name="The Broad Institute Genome Sequencing Center for Infectious Disease"/>
            <person name="Wu L."/>
            <person name="Ma J."/>
        </authorList>
    </citation>
    <scope>NUCLEOTIDE SEQUENCE [LARGE SCALE GENOMIC DNA]</scope>
    <source>
        <strain evidence="2">CGMCC 1.3240</strain>
    </source>
</reference>
<evidence type="ECO:0000313" key="1">
    <source>
        <dbReference type="EMBL" id="MFC5649676.1"/>
    </source>
</evidence>
<keyword evidence="2" id="KW-1185">Reference proteome</keyword>
<sequence length="120" mass="14067">MPSGVSERKMVFITKQVWIEPMPQRCSLYQEINQGKEAQAVFPGKVLAEWFDFEGIVSEAQLKEVRLEDNSRLRWFWARKRRGRHISSAQNMEEEHEEEQGVTAILVKPDSYESVHPCFI</sequence>
<name>A0ABW0VYU5_9BACL</name>
<evidence type="ECO:0000313" key="2">
    <source>
        <dbReference type="Proteomes" id="UP001596047"/>
    </source>
</evidence>
<proteinExistence type="predicted"/>
<dbReference type="RefSeq" id="WP_379188286.1">
    <property type="nucleotide sequence ID" value="NZ_JBHSOW010000040.1"/>
</dbReference>